<sequence>MAGERRIPDKVVVVLSDLITPLEGKCLIHKNKVKRGFMTVTNRLAGVSLMLLASLLIACTPNSKEPQRLTMRNPASEYCVNRGGQQVQEKSSAGITTYCLLPSGERIEQWVLYHRDHLK</sequence>
<dbReference type="Proteomes" id="UP001244623">
    <property type="component" value="Unassembled WGS sequence"/>
</dbReference>
<reference evidence="1 2" key="1">
    <citation type="submission" date="2023-07" db="EMBL/GenBank/DDBJ databases">
        <title>Sorghum-associated microbial communities from plants grown in Nebraska, USA.</title>
        <authorList>
            <person name="Schachtman D."/>
        </authorList>
    </citation>
    <scope>NUCLEOTIDE SEQUENCE [LARGE SCALE GENOMIC DNA]</scope>
    <source>
        <strain evidence="1 2">CC49</strain>
    </source>
</reference>
<name>A0ABT9TDR5_9GAMM</name>
<accession>A0ABT9TDR5</accession>
<proteinExistence type="predicted"/>
<comment type="caution">
    <text evidence="1">The sequence shown here is derived from an EMBL/GenBank/DDBJ whole genome shotgun (WGS) entry which is preliminary data.</text>
</comment>
<gene>
    <name evidence="1" type="ORF">J2X94_003823</name>
</gene>
<evidence type="ECO:0000313" key="2">
    <source>
        <dbReference type="Proteomes" id="UP001244623"/>
    </source>
</evidence>
<organism evidence="1 2">
    <name type="scientific">[Curtobacterium] plantarum</name>
    <dbReference type="NCBI Taxonomy" id="221276"/>
    <lineage>
        <taxon>Bacteria</taxon>
        <taxon>Pseudomonadati</taxon>
        <taxon>Pseudomonadota</taxon>
        <taxon>Gammaproteobacteria</taxon>
        <taxon>Enterobacterales</taxon>
        <taxon>Erwiniaceae</taxon>
        <taxon>Pantoea</taxon>
    </lineage>
</organism>
<protein>
    <submittedName>
        <fullName evidence="1">Hemolysin</fullName>
    </submittedName>
</protein>
<dbReference type="Pfam" id="PF03891">
    <property type="entry name" value="DUF333"/>
    <property type="match status" value="1"/>
</dbReference>
<dbReference type="EMBL" id="JAUSSJ010000009">
    <property type="protein sequence ID" value="MDQ0021637.1"/>
    <property type="molecule type" value="Genomic_DNA"/>
</dbReference>
<keyword evidence="2" id="KW-1185">Reference proteome</keyword>
<dbReference type="InterPro" id="IPR005590">
    <property type="entry name" value="DUF333"/>
</dbReference>
<dbReference type="RefSeq" id="WP_307618600.1">
    <property type="nucleotide sequence ID" value="NZ_JAUSSJ010000009.1"/>
</dbReference>
<evidence type="ECO:0000313" key="1">
    <source>
        <dbReference type="EMBL" id="MDQ0021637.1"/>
    </source>
</evidence>